<dbReference type="Pfam" id="PF00069">
    <property type="entry name" value="Pkinase"/>
    <property type="match status" value="1"/>
</dbReference>
<dbReference type="PROSITE" id="PS50011">
    <property type="entry name" value="PROTEIN_KINASE_DOM"/>
    <property type="match status" value="1"/>
</dbReference>
<dbReference type="Proteomes" id="UP000054248">
    <property type="component" value="Unassembled WGS sequence"/>
</dbReference>
<keyword evidence="1" id="KW-0723">Serine/threonine-protein kinase</keyword>
<dbReference type="GO" id="GO:0004674">
    <property type="term" value="F:protein serine/threonine kinase activity"/>
    <property type="evidence" value="ECO:0007669"/>
    <property type="project" value="UniProtKB-KW"/>
</dbReference>
<evidence type="ECO:0000313" key="7">
    <source>
        <dbReference type="Proteomes" id="UP000054248"/>
    </source>
</evidence>
<dbReference type="SUPFAM" id="SSF56112">
    <property type="entry name" value="Protein kinase-like (PK-like)"/>
    <property type="match status" value="1"/>
</dbReference>
<name>A0A0C3QGQ9_9AGAM</name>
<dbReference type="Gene3D" id="3.30.200.20">
    <property type="entry name" value="Phosphorylase Kinase, domain 1"/>
    <property type="match status" value="1"/>
</dbReference>
<evidence type="ECO:0000256" key="3">
    <source>
        <dbReference type="ARBA" id="ARBA00022840"/>
    </source>
</evidence>
<evidence type="ECO:0000256" key="1">
    <source>
        <dbReference type="ARBA" id="ARBA00022527"/>
    </source>
</evidence>
<dbReference type="Gene3D" id="1.10.510.10">
    <property type="entry name" value="Transferase(Phosphotransferase) domain 1"/>
    <property type="match status" value="1"/>
</dbReference>
<dbReference type="InterPro" id="IPR050117">
    <property type="entry name" value="MAPK"/>
</dbReference>
<reference evidence="7" key="2">
    <citation type="submission" date="2015-01" db="EMBL/GenBank/DDBJ databases">
        <title>Evolutionary Origins and Diversification of the Mycorrhizal Mutualists.</title>
        <authorList>
            <consortium name="DOE Joint Genome Institute"/>
            <consortium name="Mycorrhizal Genomics Consortium"/>
            <person name="Kohler A."/>
            <person name="Kuo A."/>
            <person name="Nagy L.G."/>
            <person name="Floudas D."/>
            <person name="Copeland A."/>
            <person name="Barry K.W."/>
            <person name="Cichocki N."/>
            <person name="Veneault-Fourrey C."/>
            <person name="LaButti K."/>
            <person name="Lindquist E.A."/>
            <person name="Lipzen A."/>
            <person name="Lundell T."/>
            <person name="Morin E."/>
            <person name="Murat C."/>
            <person name="Riley R."/>
            <person name="Ohm R."/>
            <person name="Sun H."/>
            <person name="Tunlid A."/>
            <person name="Henrissat B."/>
            <person name="Grigoriev I.V."/>
            <person name="Hibbett D.S."/>
            <person name="Martin F."/>
        </authorList>
    </citation>
    <scope>NUCLEOTIDE SEQUENCE [LARGE SCALE GENOMIC DNA]</scope>
    <source>
        <strain evidence="7">MUT 4182</strain>
    </source>
</reference>
<keyword evidence="3" id="KW-0067">ATP-binding</keyword>
<accession>A0A0C3QGQ9</accession>
<dbReference type="PROSITE" id="PS00108">
    <property type="entry name" value="PROTEIN_KINASE_ST"/>
    <property type="match status" value="1"/>
</dbReference>
<dbReference type="HOGENOM" id="CLU_000288_181_1_1"/>
<dbReference type="STRING" id="1051891.A0A0C3QGQ9"/>
<evidence type="ECO:0000313" key="6">
    <source>
        <dbReference type="EMBL" id="KIO30850.1"/>
    </source>
</evidence>
<evidence type="ECO:0000256" key="4">
    <source>
        <dbReference type="SAM" id="MobiDB-lite"/>
    </source>
</evidence>
<gene>
    <name evidence="6" type="ORF">M407DRAFT_68740</name>
</gene>
<organism evidence="6 7">
    <name type="scientific">Tulasnella calospora MUT 4182</name>
    <dbReference type="NCBI Taxonomy" id="1051891"/>
    <lineage>
        <taxon>Eukaryota</taxon>
        <taxon>Fungi</taxon>
        <taxon>Dikarya</taxon>
        <taxon>Basidiomycota</taxon>
        <taxon>Agaricomycotina</taxon>
        <taxon>Agaricomycetes</taxon>
        <taxon>Cantharellales</taxon>
        <taxon>Tulasnellaceae</taxon>
        <taxon>Tulasnella</taxon>
    </lineage>
</organism>
<dbReference type="InterPro" id="IPR011009">
    <property type="entry name" value="Kinase-like_dom_sf"/>
</dbReference>
<feature type="compositionally biased region" description="Polar residues" evidence="4">
    <location>
        <begin position="401"/>
        <end position="415"/>
    </location>
</feature>
<sequence>MAFHPRPSLTASWSLATIAQVSLSFHGLYSTHSFLITWRLLFFSDLICTRKTASVRSYTPLKNVGDGSFGTVVLADWHSPLPPGVSISPMQLNIKFNSASSSTPLRMVAIKRMKKKWQGGWAECSKLKELESLRRISPHPNIIPLYDSFLLPETKELYFIFECMEGNLYQLIKSRKGRPLAGGLVASIYRQVVEGLRHIHDSGYFHRDMKPENLLVTTTGLADYSPTSPRVPQPHSANPEKDVMVIVKLADFGLAREVNSLPPYTEYVSTRWYRAPEVLLRSTNYNRPVDMWALGTILAELVNLKPIFPGQNEMDQVQKIVDVLGNPTTHGEYGADERGRVRGGGDWARGVYMAGTPISFHKLFDKNVPPSLIDCIADLIRYDPDRRLTAQQCKDHPYWKETQNTQRGTIATQPQAPHDRQSSSRTQQQQQPRQQDQQRQPD</sequence>
<dbReference type="InterPro" id="IPR000719">
    <property type="entry name" value="Prot_kinase_dom"/>
</dbReference>
<feature type="compositionally biased region" description="Low complexity" evidence="4">
    <location>
        <begin position="423"/>
        <end position="442"/>
    </location>
</feature>
<dbReference type="PANTHER" id="PTHR24055">
    <property type="entry name" value="MITOGEN-ACTIVATED PROTEIN KINASE"/>
    <property type="match status" value="1"/>
</dbReference>
<feature type="domain" description="Protein kinase" evidence="5">
    <location>
        <begin position="58"/>
        <end position="399"/>
    </location>
</feature>
<dbReference type="InterPro" id="IPR008271">
    <property type="entry name" value="Ser/Thr_kinase_AS"/>
</dbReference>
<evidence type="ECO:0000259" key="5">
    <source>
        <dbReference type="PROSITE" id="PS50011"/>
    </source>
</evidence>
<feature type="region of interest" description="Disordered" evidence="4">
    <location>
        <begin position="398"/>
        <end position="442"/>
    </location>
</feature>
<keyword evidence="1" id="KW-0808">Transferase</keyword>
<dbReference type="OrthoDB" id="2158884at2759"/>
<dbReference type="GO" id="GO:0005524">
    <property type="term" value="F:ATP binding"/>
    <property type="evidence" value="ECO:0007669"/>
    <property type="project" value="UniProtKB-KW"/>
</dbReference>
<evidence type="ECO:0000256" key="2">
    <source>
        <dbReference type="ARBA" id="ARBA00022741"/>
    </source>
</evidence>
<dbReference type="CDD" id="cd07830">
    <property type="entry name" value="STKc_MAK_like"/>
    <property type="match status" value="1"/>
</dbReference>
<dbReference type="AlphaFoldDB" id="A0A0C3QGQ9"/>
<dbReference type="SMART" id="SM00220">
    <property type="entry name" value="S_TKc"/>
    <property type="match status" value="1"/>
</dbReference>
<keyword evidence="1" id="KW-0418">Kinase</keyword>
<feature type="non-terminal residue" evidence="6">
    <location>
        <position position="442"/>
    </location>
</feature>
<reference evidence="6 7" key="1">
    <citation type="submission" date="2014-04" db="EMBL/GenBank/DDBJ databases">
        <authorList>
            <consortium name="DOE Joint Genome Institute"/>
            <person name="Kuo A."/>
            <person name="Girlanda M."/>
            <person name="Perotto S."/>
            <person name="Kohler A."/>
            <person name="Nagy L.G."/>
            <person name="Floudas D."/>
            <person name="Copeland A."/>
            <person name="Barry K.W."/>
            <person name="Cichocki N."/>
            <person name="Veneault-Fourrey C."/>
            <person name="LaButti K."/>
            <person name="Lindquist E.A."/>
            <person name="Lipzen A."/>
            <person name="Lundell T."/>
            <person name="Morin E."/>
            <person name="Murat C."/>
            <person name="Sun H."/>
            <person name="Tunlid A."/>
            <person name="Henrissat B."/>
            <person name="Grigoriev I.V."/>
            <person name="Hibbett D.S."/>
            <person name="Martin F."/>
            <person name="Nordberg H.P."/>
            <person name="Cantor M.N."/>
            <person name="Hua S.X."/>
        </authorList>
    </citation>
    <scope>NUCLEOTIDE SEQUENCE [LARGE SCALE GENOMIC DNA]</scope>
    <source>
        <strain evidence="6 7">MUT 4182</strain>
    </source>
</reference>
<keyword evidence="7" id="KW-1185">Reference proteome</keyword>
<dbReference type="EMBL" id="KN822968">
    <property type="protein sequence ID" value="KIO30850.1"/>
    <property type="molecule type" value="Genomic_DNA"/>
</dbReference>
<keyword evidence="2" id="KW-0547">Nucleotide-binding</keyword>
<protein>
    <recommendedName>
        <fullName evidence="5">Protein kinase domain-containing protein</fullName>
    </recommendedName>
</protein>
<proteinExistence type="predicted"/>